<protein>
    <submittedName>
        <fullName evidence="1">Uncharacterized protein</fullName>
    </submittedName>
</protein>
<proteinExistence type="predicted"/>
<accession>B1TBC1</accession>
<organism evidence="1 2">
    <name type="scientific">Burkholderia ambifaria MEX-5</name>
    <dbReference type="NCBI Taxonomy" id="396597"/>
    <lineage>
        <taxon>Bacteria</taxon>
        <taxon>Pseudomonadati</taxon>
        <taxon>Pseudomonadota</taxon>
        <taxon>Betaproteobacteria</taxon>
        <taxon>Burkholderiales</taxon>
        <taxon>Burkholderiaceae</taxon>
        <taxon>Burkholderia</taxon>
        <taxon>Burkholderia cepacia complex</taxon>
    </lineage>
</organism>
<dbReference type="EMBL" id="ABLK01000215">
    <property type="protein sequence ID" value="EDT39145.1"/>
    <property type="molecule type" value="Genomic_DNA"/>
</dbReference>
<dbReference type="Proteomes" id="UP000004814">
    <property type="component" value="Unassembled WGS sequence"/>
</dbReference>
<evidence type="ECO:0000313" key="2">
    <source>
        <dbReference type="Proteomes" id="UP000004814"/>
    </source>
</evidence>
<gene>
    <name evidence="1" type="ORF">BamMEX5DRAFT_5087</name>
</gene>
<evidence type="ECO:0000313" key="1">
    <source>
        <dbReference type="EMBL" id="EDT39145.1"/>
    </source>
</evidence>
<dbReference type="PATRIC" id="fig|396597.7.peg.2603"/>
<reference evidence="1 2" key="1">
    <citation type="submission" date="2008-03" db="EMBL/GenBank/DDBJ databases">
        <title>Sequencing of the draft genome and assembly of Burkholderia ambifaria MEX-5.</title>
        <authorList>
            <consortium name="US DOE Joint Genome Institute (JGI-PGF)"/>
            <person name="Copeland A."/>
            <person name="Lucas S."/>
            <person name="Lapidus A."/>
            <person name="Glavina del Rio T."/>
            <person name="Dalin E."/>
            <person name="Tice H."/>
            <person name="Bruce D."/>
            <person name="Goodwin L."/>
            <person name="Pitluck S."/>
            <person name="Larimer F."/>
            <person name="Land M.L."/>
            <person name="Hauser L."/>
            <person name="Tiedje J."/>
            <person name="Richardson P."/>
        </authorList>
    </citation>
    <scope>NUCLEOTIDE SEQUENCE [LARGE SCALE GENOMIC DNA]</scope>
    <source>
        <strain evidence="1 2">MEX-5</strain>
    </source>
</reference>
<sequence length="40" mass="4373">MKKFSTVSPFANKNSSAFSTDFALVIIFPYHVIGDLPKPG</sequence>
<name>B1TBC1_9BURK</name>
<comment type="caution">
    <text evidence="1">The sequence shown here is derived from an EMBL/GenBank/DDBJ whole genome shotgun (WGS) entry which is preliminary data.</text>
</comment>
<dbReference type="AlphaFoldDB" id="B1TBC1"/>